<sequence length="100" mass="11578">MATVHIDFENKKILIHSKPRCKCETFEINPEDCVINLDRANTAELGKLGTGEIGPKNKVIWLKMNFSDPFFEHAIVEYARELLSPDHEVFHRTRSIGWCH</sequence>
<gene>
    <name evidence="1" type="ORF">EVA68_06090</name>
</gene>
<accession>A0A520S052</accession>
<reference evidence="1 2" key="1">
    <citation type="submission" date="2019-02" db="EMBL/GenBank/DDBJ databases">
        <title>Prokaryotic population dynamics and viral predation in marine succession experiment using metagenomics: the confinement effect.</title>
        <authorList>
            <person name="Haro-Moreno J.M."/>
            <person name="Rodriguez-Valera F."/>
            <person name="Lopez-Perez M."/>
        </authorList>
    </citation>
    <scope>NUCLEOTIDE SEQUENCE [LARGE SCALE GENOMIC DNA]</scope>
    <source>
        <strain evidence="1">MED-G157</strain>
    </source>
</reference>
<dbReference type="Proteomes" id="UP000316199">
    <property type="component" value="Unassembled WGS sequence"/>
</dbReference>
<dbReference type="AlphaFoldDB" id="A0A520S052"/>
<protein>
    <submittedName>
        <fullName evidence="1">Uncharacterized protein</fullName>
    </submittedName>
</protein>
<organism evidence="1 2">
    <name type="scientific">OM182 bacterium</name>
    <dbReference type="NCBI Taxonomy" id="2510334"/>
    <lineage>
        <taxon>Bacteria</taxon>
        <taxon>Pseudomonadati</taxon>
        <taxon>Pseudomonadota</taxon>
        <taxon>Gammaproteobacteria</taxon>
        <taxon>OMG group</taxon>
        <taxon>OM182 clade</taxon>
    </lineage>
</organism>
<comment type="caution">
    <text evidence="1">The sequence shown here is derived from an EMBL/GenBank/DDBJ whole genome shotgun (WGS) entry which is preliminary data.</text>
</comment>
<name>A0A520S052_9GAMM</name>
<dbReference type="EMBL" id="SHAG01000024">
    <property type="protein sequence ID" value="RZO75825.1"/>
    <property type="molecule type" value="Genomic_DNA"/>
</dbReference>
<proteinExistence type="predicted"/>
<evidence type="ECO:0000313" key="1">
    <source>
        <dbReference type="EMBL" id="RZO75825.1"/>
    </source>
</evidence>
<evidence type="ECO:0000313" key="2">
    <source>
        <dbReference type="Proteomes" id="UP000316199"/>
    </source>
</evidence>